<accession>A0ABT1D3T2</accession>
<sequence length="188" mass="20092">MPFAACPLRAPLLPPEARAVLAFWQAEGLGPDHPPEPALATRLAAHFLVAHEAAARGERAAWAGMAAGSLALALLLDQFPRLAFAGTPRSFATDAAARRVAHAALALAQDLDLPAVWRVFLYLPLGHAEALSDQELCVALSSLLPSPHPEQARARRDQIRRFGRFPARNAVLGRASTAEERCFLAEAG</sequence>
<evidence type="ECO:0000313" key="1">
    <source>
        <dbReference type="EMBL" id="MCO6415635.1"/>
    </source>
</evidence>
<proteinExistence type="predicted"/>
<dbReference type="EMBL" id="JAFIRR010000030">
    <property type="protein sequence ID" value="MCO6415635.1"/>
    <property type="molecule type" value="Genomic_DNA"/>
</dbReference>
<dbReference type="Pfam" id="PF06041">
    <property type="entry name" value="DUF924"/>
    <property type="match status" value="1"/>
</dbReference>
<gene>
    <name evidence="1" type="ORF">JYK14_05515</name>
</gene>
<dbReference type="InterPro" id="IPR011990">
    <property type="entry name" value="TPR-like_helical_dom_sf"/>
</dbReference>
<reference evidence="1 2" key="1">
    <citation type="submission" date="2021-12" db="EMBL/GenBank/DDBJ databases">
        <title>Siccirubricoccus leaddurans sp. nov., a high concentration Zn2+ tolerance bacterium.</title>
        <authorList>
            <person name="Cao Y."/>
        </authorList>
    </citation>
    <scope>NUCLEOTIDE SEQUENCE [LARGE SCALE GENOMIC DNA]</scope>
    <source>
        <strain evidence="1 2">KC 17139</strain>
    </source>
</reference>
<dbReference type="Gene3D" id="1.25.40.10">
    <property type="entry name" value="Tetratricopeptide repeat domain"/>
    <property type="match status" value="1"/>
</dbReference>
<dbReference type="Gene3D" id="1.20.58.320">
    <property type="entry name" value="TPR-like"/>
    <property type="match status" value="1"/>
</dbReference>
<evidence type="ECO:0000313" key="2">
    <source>
        <dbReference type="Proteomes" id="UP001523392"/>
    </source>
</evidence>
<organism evidence="1 2">
    <name type="scientific">Siccirubricoccus soli</name>
    <dbReference type="NCBI Taxonomy" id="2899147"/>
    <lineage>
        <taxon>Bacteria</taxon>
        <taxon>Pseudomonadati</taxon>
        <taxon>Pseudomonadota</taxon>
        <taxon>Alphaproteobacteria</taxon>
        <taxon>Acetobacterales</taxon>
        <taxon>Roseomonadaceae</taxon>
        <taxon>Siccirubricoccus</taxon>
    </lineage>
</organism>
<protein>
    <submittedName>
        <fullName evidence="1">DUF924 family protein</fullName>
    </submittedName>
</protein>
<dbReference type="SUPFAM" id="SSF48452">
    <property type="entry name" value="TPR-like"/>
    <property type="match status" value="1"/>
</dbReference>
<dbReference type="Proteomes" id="UP001523392">
    <property type="component" value="Unassembled WGS sequence"/>
</dbReference>
<dbReference type="RefSeq" id="WP_252952234.1">
    <property type="nucleotide sequence ID" value="NZ_JAFIRR010000030.1"/>
</dbReference>
<dbReference type="InterPro" id="IPR010323">
    <property type="entry name" value="DUF924"/>
</dbReference>
<keyword evidence="2" id="KW-1185">Reference proteome</keyword>
<comment type="caution">
    <text evidence="1">The sequence shown here is derived from an EMBL/GenBank/DDBJ whole genome shotgun (WGS) entry which is preliminary data.</text>
</comment>
<name>A0ABT1D3T2_9PROT</name>